<dbReference type="InterPro" id="IPR007922">
    <property type="entry name" value="DciA-like"/>
</dbReference>
<dbReference type="Pfam" id="PF05258">
    <property type="entry name" value="DciA"/>
    <property type="match status" value="1"/>
</dbReference>
<evidence type="ECO:0000313" key="1">
    <source>
        <dbReference type="EMBL" id="SDB18232.1"/>
    </source>
</evidence>
<dbReference type="OrthoDB" id="6238287at2"/>
<dbReference type="EMBL" id="FMXN01000003">
    <property type="protein sequence ID" value="SDB18232.1"/>
    <property type="molecule type" value="Genomic_DNA"/>
</dbReference>
<reference evidence="2" key="1">
    <citation type="submission" date="2016-10" db="EMBL/GenBank/DDBJ databases">
        <authorList>
            <person name="Varghese N."/>
            <person name="Submissions S."/>
        </authorList>
    </citation>
    <scope>NUCLEOTIDE SEQUENCE [LARGE SCALE GENOMIC DNA]</scope>
    <source>
        <strain evidence="2">CGMCC 1.10824</strain>
    </source>
</reference>
<proteinExistence type="predicted"/>
<dbReference type="RefSeq" id="WP_092591781.1">
    <property type="nucleotide sequence ID" value="NZ_FMXN01000003.1"/>
</dbReference>
<dbReference type="STRING" id="1159017.SAMN02927930_00688"/>
<evidence type="ECO:0000313" key="2">
    <source>
        <dbReference type="Proteomes" id="UP000199626"/>
    </source>
</evidence>
<dbReference type="Proteomes" id="UP000199626">
    <property type="component" value="Unassembled WGS sequence"/>
</dbReference>
<sequence length="158" mass="18037">MARKRPRNIQQLFSSQRFQRFTDFTHQYQHWQQQLQQCLAALGLAPLSQHCTVVSVRAHTLIIEVPSAAMANRLKLQQQRIITHFQDESTGQITQLEVRIRPSPIEASEQAVSASKTPPPKVPAEEVSVVTQLREQAARCEEPLRSQLLALADKYEQE</sequence>
<accession>A0A1G6BC37</accession>
<name>A0A1G6BC37_9GAMM</name>
<dbReference type="AlphaFoldDB" id="A0A1G6BC37"/>
<protein>
    <recommendedName>
        <fullName evidence="3">DUF721 domain-containing protein</fullName>
    </recommendedName>
</protein>
<evidence type="ECO:0008006" key="3">
    <source>
        <dbReference type="Google" id="ProtNLM"/>
    </source>
</evidence>
<organism evidence="1 2">
    <name type="scientific">Pseudidiomarina indica</name>
    <dbReference type="NCBI Taxonomy" id="1159017"/>
    <lineage>
        <taxon>Bacteria</taxon>
        <taxon>Pseudomonadati</taxon>
        <taxon>Pseudomonadota</taxon>
        <taxon>Gammaproteobacteria</taxon>
        <taxon>Alteromonadales</taxon>
        <taxon>Idiomarinaceae</taxon>
        <taxon>Pseudidiomarina</taxon>
    </lineage>
</organism>
<keyword evidence="2" id="KW-1185">Reference proteome</keyword>
<gene>
    <name evidence="1" type="ORF">SAMN02927930_00688</name>
</gene>